<dbReference type="PANTHER" id="PTHR43918">
    <property type="entry name" value="ACETYLCHOLINESTERASE"/>
    <property type="match status" value="1"/>
</dbReference>
<evidence type="ECO:0000259" key="4">
    <source>
        <dbReference type="Pfam" id="PF00135"/>
    </source>
</evidence>
<dbReference type="Gene3D" id="3.40.50.1820">
    <property type="entry name" value="alpha/beta hydrolase"/>
    <property type="match status" value="2"/>
</dbReference>
<evidence type="ECO:0000256" key="1">
    <source>
        <dbReference type="ARBA" id="ARBA00005964"/>
    </source>
</evidence>
<dbReference type="PROSITE" id="PS00122">
    <property type="entry name" value="CARBOXYLESTERASE_B_1"/>
    <property type="match status" value="1"/>
</dbReference>
<keyword evidence="6" id="KW-1185">Reference proteome</keyword>
<dbReference type="InterPro" id="IPR019826">
    <property type="entry name" value="Carboxylesterase_B_AS"/>
</dbReference>
<dbReference type="GO" id="GO:0052689">
    <property type="term" value="F:carboxylic ester hydrolase activity"/>
    <property type="evidence" value="ECO:0007669"/>
    <property type="project" value="TreeGrafter"/>
</dbReference>
<keyword evidence="2 3" id="KW-0378">Hydrolase</keyword>
<reference evidence="6" key="1">
    <citation type="journal article" date="2020" name="Stud. Mycol.">
        <title>101 Dothideomycetes genomes: A test case for predicting lifestyles and emergence of pathogens.</title>
        <authorList>
            <person name="Haridas S."/>
            <person name="Albert R."/>
            <person name="Binder M."/>
            <person name="Bloem J."/>
            <person name="LaButti K."/>
            <person name="Salamov A."/>
            <person name="Andreopoulos B."/>
            <person name="Baker S."/>
            <person name="Barry K."/>
            <person name="Bills G."/>
            <person name="Bluhm B."/>
            <person name="Cannon C."/>
            <person name="Castanera R."/>
            <person name="Culley D."/>
            <person name="Daum C."/>
            <person name="Ezra D."/>
            <person name="Gonzalez J."/>
            <person name="Henrissat B."/>
            <person name="Kuo A."/>
            <person name="Liang C."/>
            <person name="Lipzen A."/>
            <person name="Lutzoni F."/>
            <person name="Magnuson J."/>
            <person name="Mondo S."/>
            <person name="Nolan M."/>
            <person name="Ohm R."/>
            <person name="Pangilinan J."/>
            <person name="Park H.-J."/>
            <person name="Ramirez L."/>
            <person name="Alfaro M."/>
            <person name="Sun H."/>
            <person name="Tritt A."/>
            <person name="Yoshinaga Y."/>
            <person name="Zwiers L.-H."/>
            <person name="Turgeon B."/>
            <person name="Goodwin S."/>
            <person name="Spatafora J."/>
            <person name="Crous P."/>
            <person name="Grigoriev I."/>
        </authorList>
    </citation>
    <scope>NUCLEOTIDE SEQUENCE [LARGE SCALE GENOMIC DNA]</scope>
    <source>
        <strain evidence="6">CECT 20119</strain>
    </source>
</reference>
<dbReference type="EMBL" id="ML992503">
    <property type="protein sequence ID" value="KAF2226117.1"/>
    <property type="molecule type" value="Genomic_DNA"/>
</dbReference>
<feature type="signal peptide" evidence="3">
    <location>
        <begin position="1"/>
        <end position="22"/>
    </location>
</feature>
<dbReference type="SUPFAM" id="SSF53474">
    <property type="entry name" value="alpha/beta-Hydrolases"/>
    <property type="match status" value="1"/>
</dbReference>
<dbReference type="InterPro" id="IPR002018">
    <property type="entry name" value="CarbesteraseB"/>
</dbReference>
<feature type="chain" id="PRO_5025706146" description="Carboxylic ester hydrolase" evidence="3">
    <location>
        <begin position="23"/>
        <end position="516"/>
    </location>
</feature>
<dbReference type="AlphaFoldDB" id="A0A6A6GKE2"/>
<dbReference type="Proteomes" id="UP000799538">
    <property type="component" value="Unassembled WGS sequence"/>
</dbReference>
<sequence>MVRMRSLLCSVALYLATVTAIATQEVDNTYFGINDNGNSLVVQSTSGILHGAVNASAPLVRQWLGVPFAQAPVGSLRFALPQPLPANASSRHLEVKAFGPSCPQYESTVPSIYNKIVREFFIWGSSGDDCLSVSIWAPLEPVKEKLPVIIWVYGGGSTTGGSSVPYQNPQKWVQRTQAHIVVSLQYRLNFFGSPNAPGLNQNLAFFDTRLALEWIRDNIAGFGGDPDKMVLWGQSAGATRVGEQSLAYVDDPIVKGYIQNSGGTYDVRSPYTDTSFKNFTFVANSFGCTGDLANLTACLRTKPQSDIESFIQYWVDTAQKPPLSFQFLTDNTTTWANGTQAIITGSYSRLPKILAHCERDGASLAACSTPDCTLPPLPALELAATQRTRCVGVAEARLRNSLNLTTYRYMYAGNFTNIAPLPWMGAYHSSELPLIMGTFGDHRGRGTPFQSATSQAMQDAYLAFAEDPEGGLAGRGWERYESGLVQVFGGSENGTEWTERSVPRDEVEGICDGYYR</sequence>
<evidence type="ECO:0000256" key="2">
    <source>
        <dbReference type="ARBA" id="ARBA00022801"/>
    </source>
</evidence>
<dbReference type="EC" id="3.1.1.-" evidence="3"/>
<evidence type="ECO:0000313" key="5">
    <source>
        <dbReference type="EMBL" id="KAF2226117.1"/>
    </source>
</evidence>
<evidence type="ECO:0000256" key="3">
    <source>
        <dbReference type="RuleBase" id="RU361235"/>
    </source>
</evidence>
<comment type="similarity">
    <text evidence="1 3">Belongs to the type-B carboxylesterase/lipase family.</text>
</comment>
<dbReference type="PANTHER" id="PTHR43918:SF4">
    <property type="entry name" value="CARBOXYLIC ESTER HYDROLASE"/>
    <property type="match status" value="1"/>
</dbReference>
<gene>
    <name evidence="5" type="ORF">BDZ85DRAFT_75927</name>
</gene>
<proteinExistence type="inferred from homology"/>
<feature type="domain" description="Carboxylesterase type B" evidence="4">
    <location>
        <begin position="40"/>
        <end position="366"/>
    </location>
</feature>
<protein>
    <recommendedName>
        <fullName evidence="3">Carboxylic ester hydrolase</fullName>
        <ecNumber evidence="3">3.1.1.-</ecNumber>
    </recommendedName>
</protein>
<organism evidence="5 6">
    <name type="scientific">Elsinoe ampelina</name>
    <dbReference type="NCBI Taxonomy" id="302913"/>
    <lineage>
        <taxon>Eukaryota</taxon>
        <taxon>Fungi</taxon>
        <taxon>Dikarya</taxon>
        <taxon>Ascomycota</taxon>
        <taxon>Pezizomycotina</taxon>
        <taxon>Dothideomycetes</taxon>
        <taxon>Dothideomycetidae</taxon>
        <taxon>Myriangiales</taxon>
        <taxon>Elsinoaceae</taxon>
        <taxon>Elsinoe</taxon>
    </lineage>
</organism>
<dbReference type="InterPro" id="IPR029058">
    <property type="entry name" value="AB_hydrolase_fold"/>
</dbReference>
<dbReference type="InterPro" id="IPR050654">
    <property type="entry name" value="AChE-related_enzymes"/>
</dbReference>
<dbReference type="OrthoDB" id="408631at2759"/>
<accession>A0A6A6GKE2</accession>
<dbReference type="Pfam" id="PF00135">
    <property type="entry name" value="COesterase"/>
    <property type="match status" value="1"/>
</dbReference>
<name>A0A6A6GKE2_9PEZI</name>
<keyword evidence="3" id="KW-0732">Signal</keyword>
<evidence type="ECO:0000313" key="6">
    <source>
        <dbReference type="Proteomes" id="UP000799538"/>
    </source>
</evidence>